<comment type="subcellular location">
    <subcellularLocation>
        <location evidence="1">Membrane</location>
        <topology evidence="1">Multi-pass membrane protein</topology>
    </subcellularLocation>
</comment>
<dbReference type="Pfam" id="PF12349">
    <property type="entry name" value="Sterol-sensing"/>
    <property type="match status" value="1"/>
</dbReference>
<feature type="region of interest" description="Disordered" evidence="7">
    <location>
        <begin position="489"/>
        <end position="523"/>
    </location>
</feature>
<feature type="region of interest" description="Disordered" evidence="7">
    <location>
        <begin position="997"/>
        <end position="1039"/>
    </location>
</feature>
<evidence type="ECO:0000313" key="10">
    <source>
        <dbReference type="Proteomes" id="UP000515163"/>
    </source>
</evidence>
<comment type="similarity">
    <text evidence="6">Belongs to the dispatched family.</text>
</comment>
<dbReference type="InterPro" id="IPR000731">
    <property type="entry name" value="SSD"/>
</dbReference>
<dbReference type="SUPFAM" id="SSF82866">
    <property type="entry name" value="Multidrug efflux transporter AcrB transmembrane domain"/>
    <property type="match status" value="2"/>
</dbReference>
<dbReference type="InterPro" id="IPR004869">
    <property type="entry name" value="MMPL_dom"/>
</dbReference>
<feature type="transmembrane region" description="Helical" evidence="8">
    <location>
        <begin position="815"/>
        <end position="834"/>
    </location>
</feature>
<feature type="transmembrane region" description="Helical" evidence="8">
    <location>
        <begin position="574"/>
        <end position="593"/>
    </location>
</feature>
<keyword evidence="10" id="KW-1185">Reference proteome</keyword>
<feature type="transmembrane region" description="Helical" evidence="8">
    <location>
        <begin position="377"/>
        <end position="400"/>
    </location>
</feature>
<feature type="transmembrane region" description="Helical" evidence="8">
    <location>
        <begin position="942"/>
        <end position="968"/>
    </location>
</feature>
<dbReference type="InParanoid" id="A0A6P8HEA1"/>
<feature type="transmembrane region" description="Helical" evidence="8">
    <location>
        <begin position="870"/>
        <end position="892"/>
    </location>
</feature>
<evidence type="ECO:0000256" key="2">
    <source>
        <dbReference type="ARBA" id="ARBA00022692"/>
    </source>
</evidence>
<feature type="transmembrane region" description="Helical" evidence="8">
    <location>
        <begin position="841"/>
        <end position="864"/>
    </location>
</feature>
<feature type="domain" description="SSD" evidence="9">
    <location>
        <begin position="370"/>
        <end position="478"/>
    </location>
</feature>
<evidence type="ECO:0000256" key="8">
    <source>
        <dbReference type="SAM" id="Phobius"/>
    </source>
</evidence>
<accession>A0A6P8HEA1</accession>
<organism evidence="10 11">
    <name type="scientific">Actinia tenebrosa</name>
    <name type="common">Australian red waratah sea anemone</name>
    <dbReference type="NCBI Taxonomy" id="6105"/>
    <lineage>
        <taxon>Eukaryota</taxon>
        <taxon>Metazoa</taxon>
        <taxon>Cnidaria</taxon>
        <taxon>Anthozoa</taxon>
        <taxon>Hexacorallia</taxon>
        <taxon>Actiniaria</taxon>
        <taxon>Actiniidae</taxon>
        <taxon>Actinia</taxon>
    </lineage>
</organism>
<evidence type="ECO:0000313" key="11">
    <source>
        <dbReference type="RefSeq" id="XP_031553348.1"/>
    </source>
</evidence>
<evidence type="ECO:0000256" key="4">
    <source>
        <dbReference type="ARBA" id="ARBA00023136"/>
    </source>
</evidence>
<dbReference type="InterPro" id="IPR053958">
    <property type="entry name" value="HMGCR/SNAP/NPC1-like_SSD"/>
</dbReference>
<feature type="transmembrane region" description="Helical" evidence="8">
    <location>
        <begin position="332"/>
        <end position="365"/>
    </location>
</feature>
<dbReference type="PANTHER" id="PTHR45951:SF3">
    <property type="entry name" value="PROTEIN DISPATCHED"/>
    <property type="match status" value="1"/>
</dbReference>
<gene>
    <name evidence="11" type="primary">LOC116290459</name>
</gene>
<feature type="transmembrane region" description="Helical" evidence="8">
    <location>
        <begin position="421"/>
        <end position="441"/>
    </location>
</feature>
<keyword evidence="4 8" id="KW-0472">Membrane</keyword>
<name>A0A6P8HEA1_ACTTE</name>
<dbReference type="InterPro" id="IPR052081">
    <property type="entry name" value="Dispatched_Hh_regulator"/>
</dbReference>
<keyword evidence="2 8" id="KW-0812">Transmembrane</keyword>
<keyword evidence="3 8" id="KW-1133">Transmembrane helix</keyword>
<dbReference type="GO" id="GO:0016020">
    <property type="term" value="C:membrane"/>
    <property type="evidence" value="ECO:0007669"/>
    <property type="project" value="UniProtKB-SubCell"/>
</dbReference>
<dbReference type="OrthoDB" id="193905at2759"/>
<feature type="compositionally biased region" description="Basic and acidic residues" evidence="7">
    <location>
        <begin position="508"/>
        <end position="518"/>
    </location>
</feature>
<sequence>MATDVTEPSTSTITEQFEMKAEQLDSKMRCTKEDLISLALAVFIPILITVFALFSLLPSLKAPPLPSFEDPIKGFEPRGTELSNRLITLKNLNNVSLSKFNGSQAKTRNVRSVNTNNCRMRKSYVHLVFQSTSTSSLLTAKNLKAMCVLEKKVMKSTSGFDFSYYGGCPECCPSLSLGNLVAKVGNKGACENITDFDVQMGLKILQNCSVYYAKGLLNATVSCYPDSSGYNSRPSIPCQCIKDKAVFYTLNYLTDSDFLKTLSDTNLKYSLVMSPIVRNYDLFYHIYETHLKDTLPEYNGVKVVAFHFENFKFDLFNNLLIENTKYPAIAMVFVLIIMCSFLNSIILSICTLFCIIFALVFSYFLYNIVFGVSFFPFLNVITLVFLVGIGADDAFVYYDIWRQTKLAHPDADVVTLTFKTLRYAALSMFVTSFTTSAAFFASVTSHITSIKCFGIFAGLSILTNYLIMVTWFPVVVILHERWVRKRPVKPSPRQIQEKPVSNNINGRDGGDVQDKGDSSEPNNGGRSSLACLVCWAIDFPCHFIPGHNTFFSKMNQKLFDHWLPNAVLKKRLHFLWIFLFFGLTIGFLCVIFVKPGLNLPTSKDFQVFAASSNVEKYDLGIKYKFRFNQVRSWGLPVHLVWGLKEVDNGDYLNPNNKGTLEYNPSFDPFSKESQKWMLSLCKSLQKQRFYTTKSFGESGVCAIKTFIKNCRNYTFPFPREIFQNACFKWAGNQWSEYPRLLYDKNKKALVMTMWFETNVQWTAAYDKMDDFWKSLKTWESEIFATAPSGMKNGWLVSYDLEQMYNLQDSLKQGTFSSMGISVAIAFCVMLLTTLNIFISIYAIVTIIGIIAISVGCLVLLGWQLNILESIVMAVAVGLSIDFTMHYGVAYRLSPHKENRELRVRYSFSHIGSAISMAALTTFITGLLMMPAIVLVYNQLGQFLMLLMVFSWLYATFAFLSLCAVIGPVGNFGQLSLTKFCSNFGPCRVKPASVQDEQNTVESKDVHSVQTKEQIKETDVESKDGLDVKLGDENERETHL</sequence>
<keyword evidence="5" id="KW-0325">Glycoprotein</keyword>
<reference evidence="11" key="1">
    <citation type="submission" date="2025-08" db="UniProtKB">
        <authorList>
            <consortium name="RefSeq"/>
        </authorList>
    </citation>
    <scope>IDENTIFICATION</scope>
    <source>
        <tissue evidence="11">Tentacle</tissue>
    </source>
</reference>
<feature type="transmembrane region" description="Helical" evidence="8">
    <location>
        <begin position="453"/>
        <end position="478"/>
    </location>
</feature>
<evidence type="ECO:0000259" key="9">
    <source>
        <dbReference type="PROSITE" id="PS50156"/>
    </source>
</evidence>
<evidence type="ECO:0000256" key="7">
    <source>
        <dbReference type="SAM" id="MobiDB-lite"/>
    </source>
</evidence>
<dbReference type="PANTHER" id="PTHR45951">
    <property type="entry name" value="PROTEIN DISPATCHED-RELATED"/>
    <property type="match status" value="1"/>
</dbReference>
<evidence type="ECO:0000256" key="5">
    <source>
        <dbReference type="ARBA" id="ARBA00023180"/>
    </source>
</evidence>
<feature type="transmembrane region" description="Helical" evidence="8">
    <location>
        <begin position="913"/>
        <end position="936"/>
    </location>
</feature>
<dbReference type="PROSITE" id="PS50156">
    <property type="entry name" value="SSD"/>
    <property type="match status" value="1"/>
</dbReference>
<dbReference type="GO" id="GO:0022857">
    <property type="term" value="F:transmembrane transporter activity"/>
    <property type="evidence" value="ECO:0007669"/>
    <property type="project" value="TreeGrafter"/>
</dbReference>
<feature type="compositionally biased region" description="Basic and acidic residues" evidence="7">
    <location>
        <begin position="1012"/>
        <end position="1039"/>
    </location>
</feature>
<dbReference type="GO" id="GO:0007224">
    <property type="term" value="P:smoothened signaling pathway"/>
    <property type="evidence" value="ECO:0007669"/>
    <property type="project" value="TreeGrafter"/>
</dbReference>
<dbReference type="Proteomes" id="UP000515163">
    <property type="component" value="Unplaced"/>
</dbReference>
<dbReference type="AlphaFoldDB" id="A0A6P8HEA1"/>
<evidence type="ECO:0000256" key="6">
    <source>
        <dbReference type="ARBA" id="ARBA00038046"/>
    </source>
</evidence>
<dbReference type="GeneID" id="116290459"/>
<feature type="transmembrane region" description="Helical" evidence="8">
    <location>
        <begin position="35"/>
        <end position="57"/>
    </location>
</feature>
<dbReference type="KEGG" id="aten:116290459"/>
<evidence type="ECO:0000256" key="3">
    <source>
        <dbReference type="ARBA" id="ARBA00022989"/>
    </source>
</evidence>
<dbReference type="Gene3D" id="1.20.1640.10">
    <property type="entry name" value="Multidrug efflux transporter AcrB transmembrane domain"/>
    <property type="match status" value="2"/>
</dbReference>
<proteinExistence type="inferred from homology"/>
<dbReference type="RefSeq" id="XP_031553348.1">
    <property type="nucleotide sequence ID" value="XM_031697488.1"/>
</dbReference>
<dbReference type="Pfam" id="PF03176">
    <property type="entry name" value="MMPL"/>
    <property type="match status" value="1"/>
</dbReference>
<protein>
    <submittedName>
        <fullName evidence="11">Protein dispatched homolog 1-like</fullName>
    </submittedName>
</protein>
<evidence type="ECO:0000256" key="1">
    <source>
        <dbReference type="ARBA" id="ARBA00004141"/>
    </source>
</evidence>